<dbReference type="GO" id="GO:0005524">
    <property type="term" value="F:ATP binding"/>
    <property type="evidence" value="ECO:0007669"/>
    <property type="project" value="UniProtKB-KW"/>
</dbReference>
<name>A0A8H4EVB5_GIGMA</name>
<keyword evidence="5" id="KW-1185">Reference proteome</keyword>
<dbReference type="InterPro" id="IPR036537">
    <property type="entry name" value="Adaptor_Cbl_N_dom_sf"/>
</dbReference>
<dbReference type="Pfam" id="PF08238">
    <property type="entry name" value="Sel1"/>
    <property type="match status" value="2"/>
</dbReference>
<dbReference type="SUPFAM" id="SSF56112">
    <property type="entry name" value="Protein kinase-like (PK-like)"/>
    <property type="match status" value="1"/>
</dbReference>
<dbReference type="OrthoDB" id="2394545at2759"/>
<evidence type="ECO:0000256" key="2">
    <source>
        <dbReference type="ARBA" id="ARBA00022840"/>
    </source>
</evidence>
<evidence type="ECO:0000313" key="4">
    <source>
        <dbReference type="EMBL" id="KAF0558428.1"/>
    </source>
</evidence>
<evidence type="ECO:0000313" key="5">
    <source>
        <dbReference type="Proteomes" id="UP000439903"/>
    </source>
</evidence>
<dbReference type="InterPro" id="IPR011009">
    <property type="entry name" value="Kinase-like_dom_sf"/>
</dbReference>
<dbReference type="GO" id="GO:0004672">
    <property type="term" value="F:protein kinase activity"/>
    <property type="evidence" value="ECO:0007669"/>
    <property type="project" value="InterPro"/>
</dbReference>
<dbReference type="InterPro" id="IPR000719">
    <property type="entry name" value="Prot_kinase_dom"/>
</dbReference>
<dbReference type="Pfam" id="PF22215">
    <property type="entry name" value="MLKL_N"/>
    <property type="match status" value="1"/>
</dbReference>
<dbReference type="Gene3D" id="1.25.40.10">
    <property type="entry name" value="Tetratricopeptide repeat domain"/>
    <property type="match status" value="1"/>
</dbReference>
<comment type="caution">
    <text evidence="4">The sequence shown here is derived from an EMBL/GenBank/DDBJ whole genome shotgun (WGS) entry which is preliminary data.</text>
</comment>
<dbReference type="InterPro" id="IPR008266">
    <property type="entry name" value="Tyr_kinase_AS"/>
</dbReference>
<dbReference type="PROSITE" id="PS00109">
    <property type="entry name" value="PROTEIN_KINASE_TYR"/>
    <property type="match status" value="1"/>
</dbReference>
<dbReference type="AlphaFoldDB" id="A0A8H4EVB5"/>
<protein>
    <submittedName>
        <fullName evidence="4">Kinase-like protein</fullName>
    </submittedName>
</protein>
<feature type="domain" description="Protein kinase" evidence="3">
    <location>
        <begin position="235"/>
        <end position="513"/>
    </location>
</feature>
<keyword evidence="4" id="KW-0418">Kinase</keyword>
<dbReference type="InterPro" id="IPR051681">
    <property type="entry name" value="Ser/Thr_Kinases-Pseudokinases"/>
</dbReference>
<evidence type="ECO:0000256" key="1">
    <source>
        <dbReference type="ARBA" id="ARBA00022741"/>
    </source>
</evidence>
<gene>
    <name evidence="4" type="ORF">F8M41_009318</name>
</gene>
<dbReference type="Pfam" id="PF07714">
    <property type="entry name" value="PK_Tyr_Ser-Thr"/>
    <property type="match status" value="1"/>
</dbReference>
<dbReference type="PANTHER" id="PTHR44329:SF298">
    <property type="entry name" value="MIXED LINEAGE KINASE DOMAIN-LIKE PROTEIN"/>
    <property type="match status" value="1"/>
</dbReference>
<dbReference type="CDD" id="cd21037">
    <property type="entry name" value="MLKL_NTD"/>
    <property type="match status" value="1"/>
</dbReference>
<dbReference type="PROSITE" id="PS50011">
    <property type="entry name" value="PROTEIN_KINASE_DOM"/>
    <property type="match status" value="1"/>
</dbReference>
<reference evidence="4 5" key="1">
    <citation type="journal article" date="2019" name="Environ. Microbiol.">
        <title>At the nexus of three kingdoms: the genome of the mycorrhizal fungus Gigaspora margarita provides insights into plant, endobacterial and fungal interactions.</title>
        <authorList>
            <person name="Venice F."/>
            <person name="Ghignone S."/>
            <person name="Salvioli di Fossalunga A."/>
            <person name="Amselem J."/>
            <person name="Novero M."/>
            <person name="Xianan X."/>
            <person name="Sedzielewska Toro K."/>
            <person name="Morin E."/>
            <person name="Lipzen A."/>
            <person name="Grigoriev I.V."/>
            <person name="Henrissat B."/>
            <person name="Martin F.M."/>
            <person name="Bonfante P."/>
        </authorList>
    </citation>
    <scope>NUCLEOTIDE SEQUENCE [LARGE SCALE GENOMIC DNA]</scope>
    <source>
        <strain evidence="4 5">BEG34</strain>
    </source>
</reference>
<keyword evidence="2" id="KW-0067">ATP-binding</keyword>
<dbReference type="InterPro" id="IPR006597">
    <property type="entry name" value="Sel1-like"/>
</dbReference>
<dbReference type="InterPro" id="IPR059179">
    <property type="entry name" value="MLKL-like_MCAfunc"/>
</dbReference>
<dbReference type="InterPro" id="IPR001245">
    <property type="entry name" value="Ser-Thr/Tyr_kinase_cat_dom"/>
</dbReference>
<keyword evidence="4" id="KW-0808">Transferase</keyword>
<accession>A0A8H4EVB5</accession>
<dbReference type="GO" id="GO:0007166">
    <property type="term" value="P:cell surface receptor signaling pathway"/>
    <property type="evidence" value="ECO:0007669"/>
    <property type="project" value="InterPro"/>
</dbReference>
<dbReference type="EMBL" id="WTPW01000021">
    <property type="protein sequence ID" value="KAF0558428.1"/>
    <property type="molecule type" value="Genomic_DNA"/>
</dbReference>
<dbReference type="InterPro" id="IPR011990">
    <property type="entry name" value="TPR-like_helical_dom_sf"/>
</dbReference>
<proteinExistence type="predicted"/>
<organism evidence="4 5">
    <name type="scientific">Gigaspora margarita</name>
    <dbReference type="NCBI Taxonomy" id="4874"/>
    <lineage>
        <taxon>Eukaryota</taxon>
        <taxon>Fungi</taxon>
        <taxon>Fungi incertae sedis</taxon>
        <taxon>Mucoromycota</taxon>
        <taxon>Glomeromycotina</taxon>
        <taxon>Glomeromycetes</taxon>
        <taxon>Diversisporales</taxon>
        <taxon>Gigasporaceae</taxon>
        <taxon>Gigaspora</taxon>
    </lineage>
</organism>
<dbReference type="SUPFAM" id="SSF81901">
    <property type="entry name" value="HCP-like"/>
    <property type="match status" value="1"/>
</dbReference>
<keyword evidence="1" id="KW-0547">Nucleotide-binding</keyword>
<dbReference type="PANTHER" id="PTHR44329">
    <property type="entry name" value="SERINE/THREONINE-PROTEIN KINASE TNNI3K-RELATED"/>
    <property type="match status" value="1"/>
</dbReference>
<evidence type="ECO:0000259" key="3">
    <source>
        <dbReference type="PROSITE" id="PS50011"/>
    </source>
</evidence>
<dbReference type="SMART" id="SM00671">
    <property type="entry name" value="SEL1"/>
    <property type="match status" value="2"/>
</dbReference>
<dbReference type="Gene3D" id="1.20.930.20">
    <property type="entry name" value="Adaptor protein Cbl, N-terminal domain"/>
    <property type="match status" value="1"/>
</dbReference>
<dbReference type="Gene3D" id="1.10.510.10">
    <property type="entry name" value="Transferase(Phosphotransferase) domain 1"/>
    <property type="match status" value="1"/>
</dbReference>
<dbReference type="InterPro" id="IPR054000">
    <property type="entry name" value="MLKL_N"/>
</dbReference>
<dbReference type="GO" id="GO:0097527">
    <property type="term" value="P:necroptotic signaling pathway"/>
    <property type="evidence" value="ECO:0007669"/>
    <property type="project" value="TreeGrafter"/>
</dbReference>
<sequence>MSEDTKFDKVAEVYDNLAAPLENALEIAETVATASKFIPLLREIAEFAGGLIELYQNAKYNRRICGVLVIRIQSALASIKSLEIYANDFPESTDFFTPKNNALLRNFQLVMKKIEEFIKKIQNINNYRLFFQANSIKQEFEELTKEFDDYMKSLNFKMIVDMKQQSKRDLESINKDTNDMKMHLQSISESVNFSKEQINQIAKNKSNDSELLQKISISVQNIENFTRIKNAYDKPEKQALIGEEIITSVCLNEDDFTVDDETPIRGKVRKWHYKPFGEHEVALKELESNKNKPERLELQVGILKTINESRDIIQYLGLVTMNSKQYLVTEWAEYGTLREYYEKKNPDITVRSRLALEIARGLNYLEAYKIYHHDVRSENILVDYLEHAKITNFELSRGFSEAIKSKSIDLSMENVRYMAPEKIKERNKIRYNSKCEVFSFGMLLWELAEQKLPFSDTGLTVLAISQLIIDDTMNLKFSSPDVPDDWKKLFRDATRHKPSQRPEMKDVLRNIKIINESINTVTSDESELFDDLSLEEAIEHTKRKNGSKDKAWESIVKYSELNDFTAKYWKGFYLYHKLINFQYSDEKRTQLAAKLFKEAADGANLKEAQYMYASCIYKEDPITAIKYFEKAAEQNHTAAMHNLGLLYYHGKKIDVDKEKGKYWFKRAADGDLDASIVFCKKNGIKF</sequence>
<dbReference type="Proteomes" id="UP000439903">
    <property type="component" value="Unassembled WGS sequence"/>
</dbReference>